<evidence type="ECO:0000256" key="1">
    <source>
        <dbReference type="SAM" id="MobiDB-lite"/>
    </source>
</evidence>
<organism evidence="2 3">
    <name type="scientific">Macrosiphum euphorbiae</name>
    <name type="common">potato aphid</name>
    <dbReference type="NCBI Taxonomy" id="13131"/>
    <lineage>
        <taxon>Eukaryota</taxon>
        <taxon>Metazoa</taxon>
        <taxon>Ecdysozoa</taxon>
        <taxon>Arthropoda</taxon>
        <taxon>Hexapoda</taxon>
        <taxon>Insecta</taxon>
        <taxon>Pterygota</taxon>
        <taxon>Neoptera</taxon>
        <taxon>Paraneoptera</taxon>
        <taxon>Hemiptera</taxon>
        <taxon>Sternorrhyncha</taxon>
        <taxon>Aphidomorpha</taxon>
        <taxon>Aphidoidea</taxon>
        <taxon>Aphididae</taxon>
        <taxon>Macrosiphini</taxon>
        <taxon>Macrosiphum</taxon>
    </lineage>
</organism>
<feature type="region of interest" description="Disordered" evidence="1">
    <location>
        <begin position="33"/>
        <end position="57"/>
    </location>
</feature>
<evidence type="ECO:0000313" key="2">
    <source>
        <dbReference type="EMBL" id="CAI6350340.1"/>
    </source>
</evidence>
<gene>
    <name evidence="2" type="ORF">MEUPH1_LOCUS6812</name>
</gene>
<keyword evidence="3" id="KW-1185">Reference proteome</keyword>
<comment type="caution">
    <text evidence="2">The sequence shown here is derived from an EMBL/GenBank/DDBJ whole genome shotgun (WGS) entry which is preliminary data.</text>
</comment>
<proteinExistence type="predicted"/>
<sequence>MCPSITVLIPKIPDRDPLIGEKVDLARSAVSTIMPPQTNPKNSERKHSNGKLMCAPGQSNNFELPIFISRRMDGEGQTLEHP</sequence>
<protein>
    <submittedName>
        <fullName evidence="2">Uncharacterized protein</fullName>
    </submittedName>
</protein>
<dbReference type="AlphaFoldDB" id="A0AAV0W3C9"/>
<name>A0AAV0W3C9_9HEMI</name>
<dbReference type="EMBL" id="CARXXK010000001">
    <property type="protein sequence ID" value="CAI6350340.1"/>
    <property type="molecule type" value="Genomic_DNA"/>
</dbReference>
<reference evidence="2 3" key="1">
    <citation type="submission" date="2023-01" db="EMBL/GenBank/DDBJ databases">
        <authorList>
            <person name="Whitehead M."/>
        </authorList>
    </citation>
    <scope>NUCLEOTIDE SEQUENCE [LARGE SCALE GENOMIC DNA]</scope>
</reference>
<dbReference type="Proteomes" id="UP001160148">
    <property type="component" value="Unassembled WGS sequence"/>
</dbReference>
<accession>A0AAV0W3C9</accession>
<evidence type="ECO:0000313" key="3">
    <source>
        <dbReference type="Proteomes" id="UP001160148"/>
    </source>
</evidence>